<evidence type="ECO:0000256" key="3">
    <source>
        <dbReference type="ARBA" id="ARBA00022679"/>
    </source>
</evidence>
<evidence type="ECO:0000256" key="4">
    <source>
        <dbReference type="ARBA" id="ARBA00022691"/>
    </source>
</evidence>
<comment type="similarity">
    <text evidence="1">Belongs to the methyltransferase superfamily.</text>
</comment>
<comment type="caution">
    <text evidence="6">The sequence shown here is derived from an EMBL/GenBank/DDBJ whole genome shotgun (WGS) entry which is preliminary data.</text>
</comment>
<dbReference type="InterPro" id="IPR019257">
    <property type="entry name" value="MeTrfase_dom"/>
</dbReference>
<evidence type="ECO:0000259" key="5">
    <source>
        <dbReference type="Pfam" id="PF10017"/>
    </source>
</evidence>
<feature type="domain" description="Histidine-specific methyltransferase SAM-dependent" evidence="5">
    <location>
        <begin position="25"/>
        <end position="337"/>
    </location>
</feature>
<dbReference type="Proteomes" id="UP000037136">
    <property type="component" value="Unassembled WGS sequence"/>
</dbReference>
<dbReference type="InterPro" id="IPR017805">
    <property type="entry name" value="SAM_MeTrfase_EasF-type_put"/>
</dbReference>
<keyword evidence="3" id="KW-0808">Transferase</keyword>
<evidence type="ECO:0000256" key="2">
    <source>
        <dbReference type="ARBA" id="ARBA00022603"/>
    </source>
</evidence>
<dbReference type="OrthoDB" id="659at2759"/>
<dbReference type="PIRSF" id="PIRSF018005">
    <property type="entry name" value="UCP018005"/>
    <property type="match status" value="1"/>
</dbReference>
<keyword evidence="7" id="KW-1185">Reference proteome</keyword>
<proteinExistence type="inferred from homology"/>
<keyword evidence="4" id="KW-0949">S-adenosyl-L-methionine</keyword>
<dbReference type="PANTHER" id="PTHR43397:SF2">
    <property type="entry name" value="HISTIDINE-SPECIFIC METHYLTRANSFERASE SAM-DEPENDENT DOMAIN-CONTAINING PROTEIN"/>
    <property type="match status" value="1"/>
</dbReference>
<reference evidence="6 7" key="1">
    <citation type="journal article" date="2015" name="BMC Genomics">
        <title>Gene expression during zombie ant biting behavior reflects the complexity underlying fungal parasitic behavioral manipulation.</title>
        <authorList>
            <person name="de Bekker C."/>
            <person name="Ohm R.A."/>
            <person name="Loreto R.G."/>
            <person name="Sebastian A."/>
            <person name="Albert I."/>
            <person name="Merrow M."/>
            <person name="Brachmann A."/>
            <person name="Hughes D.P."/>
        </authorList>
    </citation>
    <scope>NUCLEOTIDE SEQUENCE [LARGE SCALE GENOMIC DNA]</scope>
    <source>
        <strain evidence="6 7">SC16a</strain>
    </source>
</reference>
<dbReference type="PANTHER" id="PTHR43397">
    <property type="entry name" value="ERGOTHIONEINE BIOSYNTHESIS PROTEIN 1"/>
    <property type="match status" value="1"/>
</dbReference>
<dbReference type="Gene3D" id="3.40.50.150">
    <property type="entry name" value="Vaccinia Virus protein VP39"/>
    <property type="match status" value="1"/>
</dbReference>
<dbReference type="AlphaFoldDB" id="A0A2A9PAW2"/>
<name>A0A2A9PAW2_OPHUN</name>
<keyword evidence="2" id="KW-0489">Methyltransferase</keyword>
<dbReference type="SUPFAM" id="SSF53335">
    <property type="entry name" value="S-adenosyl-L-methionine-dependent methyltransferases"/>
    <property type="match status" value="1"/>
</dbReference>
<dbReference type="GO" id="GO:0032259">
    <property type="term" value="P:methylation"/>
    <property type="evidence" value="ECO:0007669"/>
    <property type="project" value="UniProtKB-KW"/>
</dbReference>
<dbReference type="InterPro" id="IPR017804">
    <property type="entry name" value="MeTrfase_EgtD-like"/>
</dbReference>
<accession>A0A2A9PAW2</accession>
<evidence type="ECO:0000256" key="1">
    <source>
        <dbReference type="ARBA" id="ARBA00008361"/>
    </source>
</evidence>
<dbReference type="Pfam" id="PF10017">
    <property type="entry name" value="Methyltransf_33"/>
    <property type="match status" value="1"/>
</dbReference>
<dbReference type="InterPro" id="IPR029063">
    <property type="entry name" value="SAM-dependent_MTases_sf"/>
</dbReference>
<dbReference type="InterPro" id="IPR051128">
    <property type="entry name" value="EgtD_Methyltrsf_superfamily"/>
</dbReference>
<dbReference type="EMBL" id="LAZP02000270">
    <property type="protein sequence ID" value="PFH58665.1"/>
    <property type="molecule type" value="Genomic_DNA"/>
</dbReference>
<evidence type="ECO:0000313" key="7">
    <source>
        <dbReference type="Proteomes" id="UP000037136"/>
    </source>
</evidence>
<dbReference type="GO" id="GO:0008168">
    <property type="term" value="F:methyltransferase activity"/>
    <property type="evidence" value="ECO:0007669"/>
    <property type="project" value="UniProtKB-KW"/>
</dbReference>
<protein>
    <recommendedName>
        <fullName evidence="5">Histidine-specific methyltransferase SAM-dependent domain-containing protein</fullName>
    </recommendedName>
</protein>
<gene>
    <name evidence="6" type="ORF">XA68_13398</name>
</gene>
<evidence type="ECO:0000313" key="6">
    <source>
        <dbReference type="EMBL" id="PFH58665.1"/>
    </source>
</evidence>
<reference evidence="6 7" key="2">
    <citation type="journal article" date="2017" name="Sci. Rep.">
        <title>Ant-infecting Ophiocordyceps genomes reveal a high diversity of potential behavioral manipulation genes and a possible major role for enterotoxins.</title>
        <authorList>
            <person name="de Bekker C."/>
            <person name="Ohm R.A."/>
            <person name="Evans H.C."/>
            <person name="Brachmann A."/>
            <person name="Hughes D.P."/>
        </authorList>
    </citation>
    <scope>NUCLEOTIDE SEQUENCE [LARGE SCALE GENOMIC DNA]</scope>
    <source>
        <strain evidence="6 7">SC16a</strain>
    </source>
</reference>
<dbReference type="STRING" id="268505.A0A2A9PAW2"/>
<organism evidence="6 7">
    <name type="scientific">Ophiocordyceps unilateralis</name>
    <name type="common">Zombie-ant fungus</name>
    <name type="synonym">Torrubia unilateralis</name>
    <dbReference type="NCBI Taxonomy" id="268505"/>
    <lineage>
        <taxon>Eukaryota</taxon>
        <taxon>Fungi</taxon>
        <taxon>Dikarya</taxon>
        <taxon>Ascomycota</taxon>
        <taxon>Pezizomycotina</taxon>
        <taxon>Sordariomycetes</taxon>
        <taxon>Hypocreomycetidae</taxon>
        <taxon>Hypocreales</taxon>
        <taxon>Ophiocordycipitaceae</taxon>
        <taxon>Ophiocordyceps</taxon>
    </lineage>
</organism>
<dbReference type="NCBIfam" id="TIGR03439">
    <property type="entry name" value="methyl_EasF"/>
    <property type="match status" value="1"/>
</dbReference>
<sequence length="338" mass="38445">MVLKTTPQQVIPLQNINKSGLLDLKECLIAGLQSSPKSMPSLLLWDSQGLRNFDSWTNAATYYPKRREWEILKSHGHDIASQFPSTSVIVELGCGNLSKTAWLLASLARQERHVYYYALDVSDEALYKSLKGLRKQFAGSKSINIAGLSGTYDDCAAWLTGSANLAVSTITFLWLGNSVANMTRDEVSGLMSRLRQACRHMAADCSFLVSADCCTDRNRILQAYDAQVDPSRTFLLHGLHHANQLLCDSVFLEHEWEAVPEWDEAEHELHYSYSPRKDMQLTLGHDYIDVKRGERIPFFMSAKWDSCQVQSMAERAGLRLEKLWQDYRKEYAFYLLQT</sequence>